<comment type="caution">
    <text evidence="1">The sequence shown here is derived from an EMBL/GenBank/DDBJ whole genome shotgun (WGS) entry which is preliminary data.</text>
</comment>
<dbReference type="Proteomes" id="UP001390339">
    <property type="component" value="Unassembled WGS sequence"/>
</dbReference>
<dbReference type="EMBL" id="JAPCWZ010000002">
    <property type="protein sequence ID" value="KAK8877652.1"/>
    <property type="molecule type" value="Genomic_DNA"/>
</dbReference>
<evidence type="ECO:0000313" key="1">
    <source>
        <dbReference type="EMBL" id="KAK8877652.1"/>
    </source>
</evidence>
<keyword evidence="2" id="KW-1185">Reference proteome</keyword>
<reference evidence="1 2" key="1">
    <citation type="journal article" date="2024" name="IMA Fungus">
        <title>Apiospora arundinis, a panoply of carbohydrate-active enzymes and secondary metabolites.</title>
        <authorList>
            <person name="Sorensen T."/>
            <person name="Petersen C."/>
            <person name="Muurmann A.T."/>
            <person name="Christiansen J.V."/>
            <person name="Brundto M.L."/>
            <person name="Overgaard C.K."/>
            <person name="Boysen A.T."/>
            <person name="Wollenberg R.D."/>
            <person name="Larsen T.O."/>
            <person name="Sorensen J.L."/>
            <person name="Nielsen K.L."/>
            <person name="Sondergaard T.E."/>
        </authorList>
    </citation>
    <scope>NUCLEOTIDE SEQUENCE [LARGE SCALE GENOMIC DNA]</scope>
    <source>
        <strain evidence="1 2">AAU 773</strain>
    </source>
</reference>
<evidence type="ECO:0000313" key="2">
    <source>
        <dbReference type="Proteomes" id="UP001390339"/>
    </source>
</evidence>
<proteinExistence type="predicted"/>
<sequence length="330" mass="38416">MSGSHLSTKLYRGFAGGMFWETVPEWDPERNAFVTRALLCNKYMDKLYDRLHQASQRGVGKCIPAFDKATVSEAFGMIYEHASYNVHLCQELDPVAFFKEIKQSFAWAEKIEPELIWKFTYRALMARATFFELQPGAAHAPAHPMVKYLDKFKKDFFSLYNPQYGLDPLSLPEADRDPQKILDARQLIFDTQAKYFSVELTCAGYHCDTEGDKNKVVVVQGGDGEESIYGYMYKNRKQSPAATRARIYQGIEENWLLEDGSANPYYTPEWLDDIAPENEEDNYDTMDADEEEYQEWLENHEREWDIYMGRHQMNPEEDNEMSGFMSKLEM</sequence>
<name>A0ABR2JJ19_9PEZI</name>
<organism evidence="1 2">
    <name type="scientific">Apiospora arundinis</name>
    <dbReference type="NCBI Taxonomy" id="335852"/>
    <lineage>
        <taxon>Eukaryota</taxon>
        <taxon>Fungi</taxon>
        <taxon>Dikarya</taxon>
        <taxon>Ascomycota</taxon>
        <taxon>Pezizomycotina</taxon>
        <taxon>Sordariomycetes</taxon>
        <taxon>Xylariomycetidae</taxon>
        <taxon>Amphisphaeriales</taxon>
        <taxon>Apiosporaceae</taxon>
        <taxon>Apiospora</taxon>
    </lineage>
</organism>
<protein>
    <submittedName>
        <fullName evidence="1">Uncharacterized protein</fullName>
    </submittedName>
</protein>
<accession>A0ABR2JJ19</accession>
<gene>
    <name evidence="1" type="ORF">PGQ11_002598</name>
</gene>